<name>G0QXG1_ICHMU</name>
<evidence type="ECO:0000313" key="6">
    <source>
        <dbReference type="Proteomes" id="UP000008983"/>
    </source>
</evidence>
<dbReference type="eggNOG" id="KOG1327">
    <property type="taxonomic scope" value="Eukaryota"/>
</dbReference>
<evidence type="ECO:0008006" key="7">
    <source>
        <dbReference type="Google" id="ProtNLM"/>
    </source>
</evidence>
<reference evidence="5 6" key="1">
    <citation type="submission" date="2011-07" db="EMBL/GenBank/DDBJ databases">
        <authorList>
            <person name="Coyne R."/>
            <person name="Brami D."/>
            <person name="Johnson J."/>
            <person name="Hostetler J."/>
            <person name="Hannick L."/>
            <person name="Clark T."/>
            <person name="Cassidy-Hanley D."/>
            <person name="Inman J."/>
        </authorList>
    </citation>
    <scope>NUCLEOTIDE SEQUENCE [LARGE SCALE GENOMIC DNA]</scope>
    <source>
        <strain evidence="5 6">G5</strain>
    </source>
</reference>
<dbReference type="GO" id="GO:0071277">
    <property type="term" value="P:cellular response to calcium ion"/>
    <property type="evidence" value="ECO:0007669"/>
    <property type="project" value="TreeGrafter"/>
</dbReference>
<proteinExistence type="inferred from homology"/>
<accession>G0QXG1</accession>
<dbReference type="InterPro" id="IPR035892">
    <property type="entry name" value="C2_domain_sf"/>
</dbReference>
<dbReference type="Gene3D" id="2.60.40.150">
    <property type="entry name" value="C2 domain"/>
    <property type="match status" value="2"/>
</dbReference>
<evidence type="ECO:0000256" key="2">
    <source>
        <dbReference type="ARBA" id="ARBA00022737"/>
    </source>
</evidence>
<evidence type="ECO:0000256" key="1">
    <source>
        <dbReference type="ARBA" id="ARBA00009048"/>
    </source>
</evidence>
<gene>
    <name evidence="5" type="ORF">IMG5_142720</name>
</gene>
<dbReference type="Gene3D" id="3.40.50.410">
    <property type="entry name" value="von Willebrand factor, type A domain"/>
    <property type="match status" value="1"/>
</dbReference>
<dbReference type="InterPro" id="IPR010734">
    <property type="entry name" value="Copine_C"/>
</dbReference>
<dbReference type="PROSITE" id="PS50004">
    <property type="entry name" value="C2"/>
    <property type="match status" value="2"/>
</dbReference>
<comment type="similarity">
    <text evidence="1">Belongs to the copine family.</text>
</comment>
<dbReference type="RefSeq" id="XP_004031315.1">
    <property type="nucleotide sequence ID" value="XM_004031267.1"/>
</dbReference>
<dbReference type="EMBL" id="GL984074">
    <property type="protein sequence ID" value="EGR30079.1"/>
    <property type="molecule type" value="Genomic_DNA"/>
</dbReference>
<dbReference type="AlphaFoldDB" id="G0QXG1"/>
<protein>
    <recommendedName>
        <fullName evidence="7">C2 domain-containing protein</fullName>
    </recommendedName>
</protein>
<dbReference type="SMART" id="SM00327">
    <property type="entry name" value="VWA"/>
    <property type="match status" value="1"/>
</dbReference>
<evidence type="ECO:0000313" key="5">
    <source>
        <dbReference type="EMBL" id="EGR30079.1"/>
    </source>
</evidence>
<dbReference type="OrthoDB" id="308084at2759"/>
<keyword evidence="6" id="KW-1185">Reference proteome</keyword>
<dbReference type="InParanoid" id="G0QXG1"/>
<evidence type="ECO:0000259" key="3">
    <source>
        <dbReference type="PROSITE" id="PS50004"/>
    </source>
</evidence>
<dbReference type="Proteomes" id="UP000008983">
    <property type="component" value="Unassembled WGS sequence"/>
</dbReference>
<dbReference type="InterPro" id="IPR002035">
    <property type="entry name" value="VWF_A"/>
</dbReference>
<dbReference type="STRING" id="857967.G0QXG1"/>
<dbReference type="InterPro" id="IPR045052">
    <property type="entry name" value="Copine"/>
</dbReference>
<dbReference type="CDD" id="cd04047">
    <property type="entry name" value="C2B_Copine"/>
    <property type="match status" value="1"/>
</dbReference>
<dbReference type="SUPFAM" id="SSF53300">
    <property type="entry name" value="vWA-like"/>
    <property type="match status" value="1"/>
</dbReference>
<dbReference type="Pfam" id="PF00168">
    <property type="entry name" value="C2"/>
    <property type="match status" value="2"/>
</dbReference>
<dbReference type="CDD" id="cd04048">
    <property type="entry name" value="C2A_Copine"/>
    <property type="match status" value="1"/>
</dbReference>
<feature type="domain" description="VWFA" evidence="4">
    <location>
        <begin position="244"/>
        <end position="468"/>
    </location>
</feature>
<feature type="domain" description="C2" evidence="3">
    <location>
        <begin position="1"/>
        <end position="79"/>
    </location>
</feature>
<organism evidence="5 6">
    <name type="scientific">Ichthyophthirius multifiliis</name>
    <name type="common">White spot disease agent</name>
    <name type="synonym">Ich</name>
    <dbReference type="NCBI Taxonomy" id="5932"/>
    <lineage>
        <taxon>Eukaryota</taxon>
        <taxon>Sar</taxon>
        <taxon>Alveolata</taxon>
        <taxon>Ciliophora</taxon>
        <taxon>Intramacronucleata</taxon>
        <taxon>Oligohymenophorea</taxon>
        <taxon>Hymenostomatida</taxon>
        <taxon>Ophryoglenina</taxon>
        <taxon>Ichthyophthirius</taxon>
    </lineage>
</organism>
<dbReference type="InterPro" id="IPR036465">
    <property type="entry name" value="vWFA_dom_sf"/>
</dbReference>
<dbReference type="InterPro" id="IPR000008">
    <property type="entry name" value="C2_dom"/>
</dbReference>
<dbReference type="GO" id="GO:0005544">
    <property type="term" value="F:calcium-dependent phospholipid binding"/>
    <property type="evidence" value="ECO:0007669"/>
    <property type="project" value="InterPro"/>
</dbReference>
<dbReference type="PANTHER" id="PTHR10857:SF106">
    <property type="entry name" value="C2 DOMAIN-CONTAINING PROTEIN"/>
    <property type="match status" value="1"/>
</dbReference>
<evidence type="ECO:0000259" key="4">
    <source>
        <dbReference type="PROSITE" id="PS50234"/>
    </source>
</evidence>
<dbReference type="SMART" id="SM00239">
    <property type="entry name" value="C2"/>
    <property type="match status" value="1"/>
</dbReference>
<dbReference type="PANTHER" id="PTHR10857">
    <property type="entry name" value="COPINE"/>
    <property type="match status" value="1"/>
</dbReference>
<keyword evidence="2" id="KW-0677">Repeat</keyword>
<sequence length="507" mass="57545">MKNAETNQWITIGRTETIKDNLNPNFKKTFVVDYIFEVKQQCRFQVLDDDGKNSFDEVGECQTTIGAIVGAKNNIYIADIQRKGQSAGNIVILSEATQDCRDHIYMQWKGVKLKNVDGLFDKSDPFLRFKRVREDKMQFLSHETEVIMDNLNPIWKPFEITGQKLYNGDKYRPIKLECWDWQKNQNHQFIGECQFSIQDLLNGKKEFELYDSKQKKTGNLQLINFNLTERPTFLDYIRGNTQINVVLAVDFTASNGAIQQPNSLHYINPNNQQLNQYQQAILSVGEILLDYDFDKKVPCYGFGGHPKFPNFHLNGVSHCFPLSGNPQDTEALGTIEILNLYRYSLQYVSLSGPTLFGPILQETLKLANLCKSQGSQIYTVLLILTDGEIHDMENTIEAIIEASNLPLSVIIIGVGNSQFDNMQKLDGDNGQLAGQGGRKPSRDLVQFVPFRNANQNPIVLAQQVLAEVPDQLVKYMIQQGIKPTPPTYINQSQAGMGQTQMINLQQQ</sequence>
<dbReference type="OMA" id="EMAAQCV"/>
<dbReference type="PROSITE" id="PS50234">
    <property type="entry name" value="VWFA"/>
    <property type="match status" value="1"/>
</dbReference>
<dbReference type="Pfam" id="PF07002">
    <property type="entry name" value="Copine"/>
    <property type="match status" value="1"/>
</dbReference>
<dbReference type="GO" id="GO:0005886">
    <property type="term" value="C:plasma membrane"/>
    <property type="evidence" value="ECO:0007669"/>
    <property type="project" value="TreeGrafter"/>
</dbReference>
<dbReference type="GeneID" id="14906200"/>
<dbReference type="SUPFAM" id="SSF49562">
    <property type="entry name" value="C2 domain (Calcium/lipid-binding domain, CaLB)"/>
    <property type="match status" value="2"/>
</dbReference>
<feature type="domain" description="C2" evidence="3">
    <location>
        <begin position="86"/>
        <end position="210"/>
    </location>
</feature>
<dbReference type="InterPro" id="IPR037768">
    <property type="entry name" value="C2B_Copine"/>
</dbReference>